<dbReference type="GO" id="GO:0008270">
    <property type="term" value="F:zinc ion binding"/>
    <property type="evidence" value="ECO:0007669"/>
    <property type="project" value="UniProtKB-KW"/>
</dbReference>
<evidence type="ECO:0000256" key="5">
    <source>
        <dbReference type="SAM" id="MobiDB-lite"/>
    </source>
</evidence>
<proteinExistence type="predicted"/>
<evidence type="ECO:0000256" key="2">
    <source>
        <dbReference type="ARBA" id="ARBA00022771"/>
    </source>
</evidence>
<feature type="domain" description="BED-type" evidence="6">
    <location>
        <begin position="15"/>
        <end position="73"/>
    </location>
</feature>
<feature type="non-terminal residue" evidence="7">
    <location>
        <position position="1"/>
    </location>
</feature>
<sequence length="128" mass="14974">MSETSKNKKIIIHEKKKGLVWKHWTVLVDENDESNKPHPHVKCNYCSKIFNCEIATQIQVHLDKNYKGAPDNAKSKKRTNPFFNNEQSNEQLNEISIRKLATEFLDKVFEEVKEESDKEILLAQNLCM</sequence>
<dbReference type="InterPro" id="IPR003656">
    <property type="entry name" value="Znf_BED"/>
</dbReference>
<dbReference type="AlphaFoldDB" id="A0A9N9C2D5"/>
<evidence type="ECO:0000259" key="6">
    <source>
        <dbReference type="PROSITE" id="PS50808"/>
    </source>
</evidence>
<accession>A0A9N9C2D5</accession>
<gene>
    <name evidence="7" type="ORF">DEBURN_LOCUS8922</name>
</gene>
<dbReference type="EMBL" id="CAJVPK010001484">
    <property type="protein sequence ID" value="CAG8588298.1"/>
    <property type="molecule type" value="Genomic_DNA"/>
</dbReference>
<keyword evidence="2 4" id="KW-0863">Zinc-finger</keyword>
<keyword evidence="8" id="KW-1185">Reference proteome</keyword>
<dbReference type="OrthoDB" id="2308263at2759"/>
<evidence type="ECO:0000256" key="3">
    <source>
        <dbReference type="ARBA" id="ARBA00022833"/>
    </source>
</evidence>
<protein>
    <submittedName>
        <fullName evidence="7">10812_t:CDS:1</fullName>
    </submittedName>
</protein>
<keyword evidence="1" id="KW-0479">Metal-binding</keyword>
<organism evidence="7 8">
    <name type="scientific">Diversispora eburnea</name>
    <dbReference type="NCBI Taxonomy" id="1213867"/>
    <lineage>
        <taxon>Eukaryota</taxon>
        <taxon>Fungi</taxon>
        <taxon>Fungi incertae sedis</taxon>
        <taxon>Mucoromycota</taxon>
        <taxon>Glomeromycotina</taxon>
        <taxon>Glomeromycetes</taxon>
        <taxon>Diversisporales</taxon>
        <taxon>Diversisporaceae</taxon>
        <taxon>Diversispora</taxon>
    </lineage>
</organism>
<comment type="caution">
    <text evidence="7">The sequence shown here is derived from an EMBL/GenBank/DDBJ whole genome shotgun (WGS) entry which is preliminary data.</text>
</comment>
<name>A0A9N9C2D5_9GLOM</name>
<dbReference type="GO" id="GO:0003677">
    <property type="term" value="F:DNA binding"/>
    <property type="evidence" value="ECO:0007669"/>
    <property type="project" value="InterPro"/>
</dbReference>
<reference evidence="7" key="1">
    <citation type="submission" date="2021-06" db="EMBL/GenBank/DDBJ databases">
        <authorList>
            <person name="Kallberg Y."/>
            <person name="Tangrot J."/>
            <person name="Rosling A."/>
        </authorList>
    </citation>
    <scope>NUCLEOTIDE SEQUENCE</scope>
    <source>
        <strain evidence="7">AZ414A</strain>
    </source>
</reference>
<evidence type="ECO:0000313" key="8">
    <source>
        <dbReference type="Proteomes" id="UP000789706"/>
    </source>
</evidence>
<keyword evidence="3" id="KW-0862">Zinc</keyword>
<dbReference type="PROSITE" id="PS50808">
    <property type="entry name" value="ZF_BED"/>
    <property type="match status" value="1"/>
</dbReference>
<dbReference type="Proteomes" id="UP000789706">
    <property type="component" value="Unassembled WGS sequence"/>
</dbReference>
<feature type="region of interest" description="Disordered" evidence="5">
    <location>
        <begin position="66"/>
        <end position="88"/>
    </location>
</feature>
<evidence type="ECO:0000256" key="1">
    <source>
        <dbReference type="ARBA" id="ARBA00022723"/>
    </source>
</evidence>
<evidence type="ECO:0000313" key="7">
    <source>
        <dbReference type="EMBL" id="CAG8588298.1"/>
    </source>
</evidence>
<evidence type="ECO:0000256" key="4">
    <source>
        <dbReference type="PROSITE-ProRule" id="PRU00027"/>
    </source>
</evidence>